<dbReference type="SUPFAM" id="SSF47336">
    <property type="entry name" value="ACP-like"/>
    <property type="match status" value="1"/>
</dbReference>
<reference evidence="9" key="1">
    <citation type="submission" date="2023-07" db="EMBL/GenBank/DDBJ databases">
        <title>30 novel species of actinomycetes from the DSMZ collection.</title>
        <authorList>
            <person name="Nouioui I."/>
        </authorList>
    </citation>
    <scope>NUCLEOTIDE SEQUENCE [LARGE SCALE GENOMIC DNA]</scope>
    <source>
        <strain evidence="9">DSM 40932</strain>
    </source>
</reference>
<organism evidence="8 9">
    <name type="scientific">Streptomyces stephensoniae</name>
    <dbReference type="NCBI Taxonomy" id="3375367"/>
    <lineage>
        <taxon>Bacteria</taxon>
        <taxon>Bacillati</taxon>
        <taxon>Actinomycetota</taxon>
        <taxon>Actinomycetes</taxon>
        <taxon>Kitasatosporales</taxon>
        <taxon>Streptomycetaceae</taxon>
        <taxon>Streptomyces</taxon>
    </lineage>
</organism>
<keyword evidence="9" id="KW-1185">Reference proteome</keyword>
<dbReference type="InterPro" id="IPR009006">
    <property type="entry name" value="Ala_racemase/Decarboxylase_C"/>
</dbReference>
<dbReference type="PROSITE" id="PS50075">
    <property type="entry name" value="CARRIER"/>
    <property type="match status" value="1"/>
</dbReference>
<sequence>MTIPEPTRAARLLATYGSPLYVYDLDRVRAALADLRAALPQGAHVLYSLKANPHIDLVRELLAGGCRAELSSTGELNTALAAGADPATCFYTGPGKTAEELRTAITAGVLTFSTESLVDLRRVARVARESGREVECVLRVNGAEAPGSAGMRMTGDSSQFGIDAAALAESGEELRGADLKGVRLVGFHFFPLTNAADEASLIAEMTASIRTAATLAGQLALDVSVLDLGGGFGAPFAQEGERPRYPGLAKALTAELDRHFPAWADGSTEVLFESGRHLVGDSGTLLCTVSDVKDSRDTRFAVLDTGINHLGGLSGIGRLLPLSAVPLAIPADSPDGTGAAGGDPEGAPGGTDTPGPSRTRLVGPLCTPADTLGRGSVELPDLVVGRQLAIPNVGAYGATASLLGFLSRPAAAEVVVDGLYGADEPRVVSATRLALVREPVPARSAEPAGGTDRPEHELSEENTVGERTLTGTSAEETGDGPAERTGDEPWDAGYVTVLRSVLSRLGTDVGPETSLRAAGLDSLALVELLVRLEETYAVTIPDDDLSPESFATAGSLWTVVEKVRAG</sequence>
<comment type="caution">
    <text evidence="8">The sequence shown here is derived from an EMBL/GenBank/DDBJ whole genome shotgun (WGS) entry which is preliminary data.</text>
</comment>
<dbReference type="RefSeq" id="WP_311602021.1">
    <property type="nucleotide sequence ID" value="NZ_JAVRFG010000023.1"/>
</dbReference>
<dbReference type="Pfam" id="PF02784">
    <property type="entry name" value="Orn_Arg_deC_N"/>
    <property type="match status" value="1"/>
</dbReference>
<dbReference type="Pfam" id="PF00550">
    <property type="entry name" value="PP-binding"/>
    <property type="match status" value="1"/>
</dbReference>
<dbReference type="Gene3D" id="2.40.37.10">
    <property type="entry name" value="Lyase, Ornithine Decarboxylase, Chain A, domain 1"/>
    <property type="match status" value="1"/>
</dbReference>
<dbReference type="Proteomes" id="UP001180556">
    <property type="component" value="Unassembled WGS sequence"/>
</dbReference>
<dbReference type="EMBL" id="JAVRFG010000023">
    <property type="protein sequence ID" value="MDT0492593.1"/>
    <property type="molecule type" value="Genomic_DNA"/>
</dbReference>
<dbReference type="InterPro" id="IPR000183">
    <property type="entry name" value="Orn/DAP/Arg_de-COase"/>
</dbReference>
<dbReference type="Pfam" id="PF00278">
    <property type="entry name" value="Orn_DAP_Arg_deC"/>
    <property type="match status" value="1"/>
</dbReference>
<evidence type="ECO:0000256" key="5">
    <source>
        <dbReference type="RuleBase" id="RU003737"/>
    </source>
</evidence>
<dbReference type="InterPro" id="IPR009081">
    <property type="entry name" value="PP-bd_ACP"/>
</dbReference>
<gene>
    <name evidence="8" type="ORF">RM717_18990</name>
</gene>
<comment type="similarity">
    <text evidence="5">Belongs to the Orn/Lys/Arg decarboxylase class-II family.</text>
</comment>
<evidence type="ECO:0000256" key="4">
    <source>
        <dbReference type="ARBA" id="ARBA00022898"/>
    </source>
</evidence>
<evidence type="ECO:0000256" key="6">
    <source>
        <dbReference type="SAM" id="MobiDB-lite"/>
    </source>
</evidence>
<dbReference type="InterPro" id="IPR022644">
    <property type="entry name" value="De-COase2_N"/>
</dbReference>
<dbReference type="InterPro" id="IPR029066">
    <property type="entry name" value="PLP-binding_barrel"/>
</dbReference>
<feature type="region of interest" description="Disordered" evidence="6">
    <location>
        <begin position="439"/>
        <end position="489"/>
    </location>
</feature>
<feature type="region of interest" description="Disordered" evidence="6">
    <location>
        <begin position="331"/>
        <end position="358"/>
    </location>
</feature>
<keyword evidence="3" id="KW-0597">Phosphoprotein</keyword>
<accession>A0ABU2W400</accession>
<dbReference type="PANTHER" id="PTHR43727">
    <property type="entry name" value="DIAMINOPIMELATE DECARBOXYLASE"/>
    <property type="match status" value="1"/>
</dbReference>
<evidence type="ECO:0000259" key="7">
    <source>
        <dbReference type="PROSITE" id="PS50075"/>
    </source>
</evidence>
<dbReference type="InterPro" id="IPR006162">
    <property type="entry name" value="Ppantetheine_attach_site"/>
</dbReference>
<feature type="compositionally biased region" description="Gly residues" evidence="6">
    <location>
        <begin position="338"/>
        <end position="349"/>
    </location>
</feature>
<proteinExistence type="inferred from homology"/>
<dbReference type="PROSITE" id="PS00012">
    <property type="entry name" value="PHOSPHOPANTETHEINE"/>
    <property type="match status" value="1"/>
</dbReference>
<protein>
    <submittedName>
        <fullName evidence="8">Phosphopantetheine-binding protein</fullName>
    </submittedName>
</protein>
<keyword evidence="2" id="KW-0596">Phosphopantetheine</keyword>
<dbReference type="InterPro" id="IPR022643">
    <property type="entry name" value="De-COase2_C"/>
</dbReference>
<comment type="cofactor">
    <cofactor evidence="1">
        <name>pyridoxal 5'-phosphate</name>
        <dbReference type="ChEBI" id="CHEBI:597326"/>
    </cofactor>
</comment>
<keyword evidence="4" id="KW-0663">Pyridoxal phosphate</keyword>
<dbReference type="Gene3D" id="3.20.20.10">
    <property type="entry name" value="Alanine racemase"/>
    <property type="match status" value="1"/>
</dbReference>
<dbReference type="InterPro" id="IPR036736">
    <property type="entry name" value="ACP-like_sf"/>
</dbReference>
<evidence type="ECO:0000313" key="9">
    <source>
        <dbReference type="Proteomes" id="UP001180556"/>
    </source>
</evidence>
<dbReference type="SUPFAM" id="SSF51419">
    <property type="entry name" value="PLP-binding barrel"/>
    <property type="match status" value="1"/>
</dbReference>
<dbReference type="PANTHER" id="PTHR43727:SF2">
    <property type="entry name" value="GROUP IV DECARBOXYLASE"/>
    <property type="match status" value="1"/>
</dbReference>
<evidence type="ECO:0000256" key="1">
    <source>
        <dbReference type="ARBA" id="ARBA00001933"/>
    </source>
</evidence>
<dbReference type="Gene3D" id="1.10.1200.10">
    <property type="entry name" value="ACP-like"/>
    <property type="match status" value="1"/>
</dbReference>
<evidence type="ECO:0000313" key="8">
    <source>
        <dbReference type="EMBL" id="MDT0492593.1"/>
    </source>
</evidence>
<dbReference type="SUPFAM" id="SSF50621">
    <property type="entry name" value="Alanine racemase C-terminal domain-like"/>
    <property type="match status" value="1"/>
</dbReference>
<name>A0ABU2W400_9ACTN</name>
<evidence type="ECO:0000256" key="3">
    <source>
        <dbReference type="ARBA" id="ARBA00022553"/>
    </source>
</evidence>
<feature type="domain" description="Carrier" evidence="7">
    <location>
        <begin position="488"/>
        <end position="564"/>
    </location>
</feature>
<dbReference type="PRINTS" id="PR01179">
    <property type="entry name" value="ODADCRBXLASE"/>
</dbReference>
<evidence type="ECO:0000256" key="2">
    <source>
        <dbReference type="ARBA" id="ARBA00022450"/>
    </source>
</evidence>